<dbReference type="SUPFAM" id="SSF53807">
    <property type="entry name" value="Helical backbone' metal receptor"/>
    <property type="match status" value="1"/>
</dbReference>
<proteinExistence type="predicted"/>
<organism evidence="2 3">
    <name type="scientific">Candidatus Anaerobutyricum stercoripullorum</name>
    <dbReference type="NCBI Taxonomy" id="2838456"/>
    <lineage>
        <taxon>Bacteria</taxon>
        <taxon>Bacillati</taxon>
        <taxon>Bacillota</taxon>
        <taxon>Clostridia</taxon>
        <taxon>Lachnospirales</taxon>
        <taxon>Lachnospiraceae</taxon>
        <taxon>Anaerobutyricum</taxon>
    </lineage>
</organism>
<reference evidence="2" key="2">
    <citation type="submission" date="2021-04" db="EMBL/GenBank/DDBJ databases">
        <authorList>
            <person name="Gilroy R."/>
        </authorList>
    </citation>
    <scope>NUCLEOTIDE SEQUENCE</scope>
    <source>
        <strain evidence="2">ChiSxjej3B15-1167</strain>
    </source>
</reference>
<dbReference type="Proteomes" id="UP000886805">
    <property type="component" value="Unassembled WGS sequence"/>
</dbReference>
<name>A0A9D2BD32_9FIRM</name>
<dbReference type="Pfam" id="PF00148">
    <property type="entry name" value="Oxidored_nitro"/>
    <property type="match status" value="1"/>
</dbReference>
<dbReference type="Gene3D" id="3.40.50.1980">
    <property type="entry name" value="Nitrogenase molybdenum iron protein domain"/>
    <property type="match status" value="2"/>
</dbReference>
<sequence>MNNTAVETDNKASGIQNSAESCVSCSKGNATSRRAFCLSAEELVKAGKDALADEMIINRNLIYSSPATLAFNSPGAQGFGVKRAGLAIPGSVMLLVAPGCCGRNTTILSELGGYSDRFFYLMMDETDIVTGRHLKKIPQAVQEIYDFREEKPTVVMICITCVDALLGTDMERVCKKAQDAVGIPVLPCYMYALTREGRKPPMVHVRQSIYSLLALRKKKSTSVNLLGHFAPLVDDCELYDLLRQAGVKTIREVSRCESYEEYLSMAEANFNLVLDPEARYAAEDIRKRLDIPWIELTRLYQMDKIARQYELFGAAIGAKFDDSRYRAEAENVLKDFQAKYPKLTFSIGEGCNGNAFELALALLRYGFSVAEIFSSIGENDFLYLEKIAKLSPQTRVYSNLEPTMIYYDCAEAPADITIGKDAVYYHPEAAHLEWSDDIQPFGYAGVRHFFAACAKVLER</sequence>
<comment type="caution">
    <text evidence="2">The sequence shown here is derived from an EMBL/GenBank/DDBJ whole genome shotgun (WGS) entry which is preliminary data.</text>
</comment>
<dbReference type="AlphaFoldDB" id="A0A9D2BD32"/>
<evidence type="ECO:0000259" key="1">
    <source>
        <dbReference type="Pfam" id="PF00148"/>
    </source>
</evidence>
<evidence type="ECO:0000313" key="2">
    <source>
        <dbReference type="EMBL" id="HIX72055.1"/>
    </source>
</evidence>
<dbReference type="GO" id="GO:0016491">
    <property type="term" value="F:oxidoreductase activity"/>
    <property type="evidence" value="ECO:0007669"/>
    <property type="project" value="InterPro"/>
</dbReference>
<evidence type="ECO:0000313" key="3">
    <source>
        <dbReference type="Proteomes" id="UP000886805"/>
    </source>
</evidence>
<dbReference type="PANTHER" id="PTHR42956:SF1">
    <property type="entry name" value="NITROGENASE IRON-MOLYBDENUM COFACTOR BIOSYNTHESIS PROTEIN NIFE"/>
    <property type="match status" value="1"/>
</dbReference>
<dbReference type="PANTHER" id="PTHR42956">
    <property type="entry name" value="NITROGENASE IRON-MOLYBDENUM COFACTOR BIOSYNTHESIS PROTEIN NIFE"/>
    <property type="match status" value="1"/>
</dbReference>
<dbReference type="InterPro" id="IPR049939">
    <property type="entry name" value="NifE-like"/>
</dbReference>
<feature type="domain" description="Nitrogenase/oxidoreductase component 1" evidence="1">
    <location>
        <begin position="77"/>
        <end position="430"/>
    </location>
</feature>
<dbReference type="EMBL" id="DXEQ01000099">
    <property type="protein sequence ID" value="HIX72055.1"/>
    <property type="molecule type" value="Genomic_DNA"/>
</dbReference>
<dbReference type="InterPro" id="IPR000510">
    <property type="entry name" value="Nase/OxRdtase_comp1"/>
</dbReference>
<protein>
    <submittedName>
        <fullName evidence="2">Nitrogenase component 1</fullName>
    </submittedName>
</protein>
<gene>
    <name evidence="2" type="ORF">H9849_03440</name>
</gene>
<reference evidence="2" key="1">
    <citation type="journal article" date="2021" name="PeerJ">
        <title>Extensive microbial diversity within the chicken gut microbiome revealed by metagenomics and culture.</title>
        <authorList>
            <person name="Gilroy R."/>
            <person name="Ravi A."/>
            <person name="Getino M."/>
            <person name="Pursley I."/>
            <person name="Horton D.L."/>
            <person name="Alikhan N.F."/>
            <person name="Baker D."/>
            <person name="Gharbi K."/>
            <person name="Hall N."/>
            <person name="Watson M."/>
            <person name="Adriaenssens E.M."/>
            <person name="Foster-Nyarko E."/>
            <person name="Jarju S."/>
            <person name="Secka A."/>
            <person name="Antonio M."/>
            <person name="Oren A."/>
            <person name="Chaudhuri R.R."/>
            <person name="La Ragione R."/>
            <person name="Hildebrand F."/>
            <person name="Pallen M.J."/>
        </authorList>
    </citation>
    <scope>NUCLEOTIDE SEQUENCE</scope>
    <source>
        <strain evidence="2">ChiSxjej3B15-1167</strain>
    </source>
</reference>
<accession>A0A9D2BD32</accession>